<dbReference type="AlphaFoldDB" id="A0A0G1XD66"/>
<accession>A0A0G1XD66</accession>
<name>A0A0G1XD66_9BACT</name>
<comment type="caution">
    <text evidence="1">The sequence shown here is derived from an EMBL/GenBank/DDBJ whole genome shotgun (WGS) entry which is preliminary data.</text>
</comment>
<dbReference type="InterPro" id="IPR011051">
    <property type="entry name" value="RmlC_Cupin_sf"/>
</dbReference>
<dbReference type="SUPFAM" id="SSF51182">
    <property type="entry name" value="RmlC-like cupins"/>
    <property type="match status" value="1"/>
</dbReference>
<dbReference type="Proteomes" id="UP000034846">
    <property type="component" value="Unassembled WGS sequence"/>
</dbReference>
<proteinExistence type="predicted"/>
<evidence type="ECO:0000313" key="1">
    <source>
        <dbReference type="EMBL" id="KKW28820.1"/>
    </source>
</evidence>
<protein>
    <recommendedName>
        <fullName evidence="3">AraC-type arabinose-binding/dimerisation domain-containing protein</fullName>
    </recommendedName>
</protein>
<evidence type="ECO:0008006" key="3">
    <source>
        <dbReference type="Google" id="ProtNLM"/>
    </source>
</evidence>
<organism evidence="1 2">
    <name type="scientific">Candidatus Uhrbacteria bacterium GW2011_GWD2_52_7</name>
    <dbReference type="NCBI Taxonomy" id="1618989"/>
    <lineage>
        <taxon>Bacteria</taxon>
        <taxon>Candidatus Uhriibacteriota</taxon>
    </lineage>
</organism>
<sequence length="114" mass="12544">MVQGNAALDGAARGGWMLGHFIEGGPRHSTDIEIKWGVHSAGEQRTSSHTSDPRIMTLAILIKGKCKSNMNGKEVIWENEGDYLLYSHNLPHTFEAIEDSVTLTIRWPSIATNA</sequence>
<reference evidence="1 2" key="1">
    <citation type="journal article" date="2015" name="Nature">
        <title>rRNA introns, odd ribosomes, and small enigmatic genomes across a large radiation of phyla.</title>
        <authorList>
            <person name="Brown C.T."/>
            <person name="Hug L.A."/>
            <person name="Thomas B.C."/>
            <person name="Sharon I."/>
            <person name="Castelle C.J."/>
            <person name="Singh A."/>
            <person name="Wilkins M.J."/>
            <person name="Williams K.H."/>
            <person name="Banfield J.F."/>
        </authorList>
    </citation>
    <scope>NUCLEOTIDE SEQUENCE [LARGE SCALE GENOMIC DNA]</scope>
</reference>
<gene>
    <name evidence="1" type="ORF">UY72_C0061G0015</name>
</gene>
<evidence type="ECO:0000313" key="2">
    <source>
        <dbReference type="Proteomes" id="UP000034846"/>
    </source>
</evidence>
<dbReference type="EMBL" id="LCRD01000061">
    <property type="protein sequence ID" value="KKW28820.1"/>
    <property type="molecule type" value="Genomic_DNA"/>
</dbReference>